<evidence type="ECO:0000313" key="2">
    <source>
        <dbReference type="EMBL" id="CAK0904653.1"/>
    </source>
</evidence>
<dbReference type="EMBL" id="CAUYUJ010021436">
    <property type="protein sequence ID" value="CAK0904653.1"/>
    <property type="molecule type" value="Genomic_DNA"/>
</dbReference>
<feature type="non-terminal residue" evidence="2">
    <location>
        <position position="1525"/>
    </location>
</feature>
<sequence length="1525" mass="166756">MPDVLPAFLAWISGRPLAAVAPLVNSSCRLLPNAVRISGWSHTMGGVMKRIAEATPGWPLKIQHMRHLCRFFHNQGYRRHLQRLLRDRGLDLDKKLKFFTASFAKWRYETVADVVCQLAELRDLCELHMHESLFPNIQERELLRDVLVACRDRSLWKWICASHAEVFKPLESCRRWGMKCACHYPPGLRPLAGHEECPLRSRRLKDAHAEIQRRRDYFLERARLFQAADEEGAGELTVALATSFRLAASDLDMRFQYLSRAPWCFSQCGSAAGAREFLNQVELVHVSGHDPLTRRLLDQHGPHLVALAAGGECPDPLAEAVRLFNLAPLDESPGEGYHRSTHSVRQRAPGATVHYIKQDLRLAENIQRCRQFIRTHGEPGKDVFCFEWRCWTRILQTSPATPFRRVKIKRKAAFDRIYRSDDMAAEDWSGTCSRSSPFPAPLPLKTTNARQVQLEYITSVLAPLQWFVVQRQSRAIGPDGAAVTETVRDCFQVLRLQSSRSRAHLMPTADSHLHPEALPVVAVNIQRCDVQEGDGEGSVFVHAAEDPQWVQPEAICSFTDFRRSAIRHRHAVGCVGRPGTIQLSSPEAARPQHPLTDERCPTWSILDELRKRGWKFAQGKCVHRSSDPAAMVMDGREAVRMELYYMVLLNLGVRLTQTSCIPSDQPQMFYRLLLDGKHVEPGLGDAQYKRIAAAEPLALPAPPVPEDPDDDDDVVVAGGHVPVIPKAPPRPPALAPAPPAAVVLEPPAPPALPGPPPAEDDLVVAGAAGCSGGKGPAGGRTRRSRRSWCPAPFGDGLVELEKPGRLLSTSLGAALSAAAGKYEHAVHRSYKNWICQCPRHDGCEKKRIVSDKSGGVLGALAYVMAWRDVELPEGASAKCHNQTKPSPAAVQHVLDTRQAELQECCDRRQSMSDDDMFVPVAAPVPRTDRQPPAECKTCEKPVHVGQAPWRGCKNQHHDCGAAVKQFVASLARPARTEVREQYDSLSPEDQQHCHKAVVTGGRGSEGIENGVNMVQTMYRVAEVRARNGSELLDRGEFIAFQMYRRGKTRNVAEMNWKKLEDSKKTVQDKGKTKVWVNLPKQILHDDVAGSRLAQDPRRFTVDPQSARCLMREGVQQTAAAAAAVGAPAVVHSDSDGSDELPKGGGSEDNDSDDAPSLSAASAAASRPAPGGRKGAASPAAAAAPATGGKRAAAAHEEAPKNGKKPRTPLKQKTSPALVPVADLPATANTPVELSNAKMSLRAAAAAQMATFKDGDVSKVAAMLKALAPYKEHPDVKCLGYSQANAALEGFSREIDEWTVPLDVDSKRKEFQTLSERLDTQLNTLAGYVEIADVISAQKKDEETAAKKSAKGHVDSVAAKLSRGGTPSGVSRVMAGVLCEHLKKPAESRSQTYSSAYPFEISWSEGESYENVFLLPRGIPAGSEPKHHWHVQLEQVLSTEAATLKEKSNAARKKVEDCQGTHANGTVQLGSELVWNPAGGDAGPFQVVPGVRPNLVTMQAGAYLCSRQAMPMAGCGMFMSVVEGTA</sequence>
<protein>
    <submittedName>
        <fullName evidence="2">Uncharacterized protein</fullName>
    </submittedName>
</protein>
<comment type="caution">
    <text evidence="2">The sequence shown here is derived from an EMBL/GenBank/DDBJ whole genome shotgun (WGS) entry which is preliminary data.</text>
</comment>
<feature type="region of interest" description="Disordered" evidence="1">
    <location>
        <begin position="1125"/>
        <end position="1221"/>
    </location>
</feature>
<accession>A0ABN9XWY5</accession>
<keyword evidence="3" id="KW-1185">Reference proteome</keyword>
<proteinExistence type="predicted"/>
<evidence type="ECO:0000313" key="3">
    <source>
        <dbReference type="Proteomes" id="UP001189429"/>
    </source>
</evidence>
<evidence type="ECO:0000256" key="1">
    <source>
        <dbReference type="SAM" id="MobiDB-lite"/>
    </source>
</evidence>
<organism evidence="2 3">
    <name type="scientific">Prorocentrum cordatum</name>
    <dbReference type="NCBI Taxonomy" id="2364126"/>
    <lineage>
        <taxon>Eukaryota</taxon>
        <taxon>Sar</taxon>
        <taxon>Alveolata</taxon>
        <taxon>Dinophyceae</taxon>
        <taxon>Prorocentrales</taxon>
        <taxon>Prorocentraceae</taxon>
        <taxon>Prorocentrum</taxon>
    </lineage>
</organism>
<feature type="compositionally biased region" description="Low complexity" evidence="1">
    <location>
        <begin position="1154"/>
        <end position="1191"/>
    </location>
</feature>
<dbReference type="Proteomes" id="UP001189429">
    <property type="component" value="Unassembled WGS sequence"/>
</dbReference>
<reference evidence="2" key="1">
    <citation type="submission" date="2023-10" db="EMBL/GenBank/DDBJ databases">
        <authorList>
            <person name="Chen Y."/>
            <person name="Shah S."/>
            <person name="Dougan E. K."/>
            <person name="Thang M."/>
            <person name="Chan C."/>
        </authorList>
    </citation>
    <scope>NUCLEOTIDE SEQUENCE [LARGE SCALE GENOMIC DNA]</scope>
</reference>
<name>A0ABN9XWY5_9DINO</name>
<gene>
    <name evidence="2" type="ORF">PCOR1329_LOCUS80606</name>
</gene>